<proteinExistence type="predicted"/>
<name>A0A0P0C448_9BACT</name>
<reference evidence="2 3" key="1">
    <citation type="submission" date="2015-08" db="EMBL/GenBank/DDBJ databases">
        <title>Complete genome sequence of Rufibacter tibetensis strain 1351t, a radiation-resistant bacterium from tibet plateau.</title>
        <authorList>
            <person name="Dai J."/>
        </authorList>
    </citation>
    <scope>NUCLEOTIDE SEQUENCE [LARGE SCALE GENOMIC DNA]</scope>
    <source>
        <strain evidence="2 3">1351</strain>
    </source>
</reference>
<feature type="transmembrane region" description="Helical" evidence="1">
    <location>
        <begin position="25"/>
        <end position="45"/>
    </location>
</feature>
<dbReference type="Proteomes" id="UP000061382">
    <property type="component" value="Chromosome"/>
</dbReference>
<sequence>MCVVYTFFRKQVFSTITVLSTRPSISSASSVSLIFFTTVPLLMVVEAFHFQIFDNGDIIPFIEQGAIAIFYFHG</sequence>
<protein>
    <submittedName>
        <fullName evidence="2">Uncharacterized protein</fullName>
    </submittedName>
</protein>
<keyword evidence="1" id="KW-0812">Transmembrane</keyword>
<evidence type="ECO:0000313" key="2">
    <source>
        <dbReference type="EMBL" id="ALI99575.1"/>
    </source>
</evidence>
<keyword evidence="1" id="KW-0472">Membrane</keyword>
<organism evidence="2 3">
    <name type="scientific">Rufibacter tibetensis</name>
    <dbReference type="NCBI Taxonomy" id="512763"/>
    <lineage>
        <taxon>Bacteria</taxon>
        <taxon>Pseudomonadati</taxon>
        <taxon>Bacteroidota</taxon>
        <taxon>Cytophagia</taxon>
        <taxon>Cytophagales</taxon>
        <taxon>Hymenobacteraceae</taxon>
        <taxon>Rufibacter</taxon>
    </lineage>
</organism>
<gene>
    <name evidence="2" type="ORF">DC20_12070</name>
</gene>
<keyword evidence="3" id="KW-1185">Reference proteome</keyword>
<evidence type="ECO:0000256" key="1">
    <source>
        <dbReference type="SAM" id="Phobius"/>
    </source>
</evidence>
<dbReference type="PATRIC" id="fig|512763.3.peg.2648"/>
<evidence type="ECO:0000313" key="3">
    <source>
        <dbReference type="Proteomes" id="UP000061382"/>
    </source>
</evidence>
<dbReference type="AlphaFoldDB" id="A0A0P0C448"/>
<dbReference type="STRING" id="512763.DC20_12070"/>
<accession>A0A0P0C448</accession>
<dbReference type="EMBL" id="CP012643">
    <property type="protein sequence ID" value="ALI99575.1"/>
    <property type="molecule type" value="Genomic_DNA"/>
</dbReference>
<dbReference type="KEGG" id="rti:DC20_12070"/>
<keyword evidence="1" id="KW-1133">Transmembrane helix</keyword>